<accession>S4VZ36</accession>
<proteinExistence type="predicted"/>
<organism evidence="1 2">
    <name type="scientific">Pandoravirus dulcis</name>
    <dbReference type="NCBI Taxonomy" id="1349409"/>
    <lineage>
        <taxon>Viruses</taxon>
        <taxon>Pandoravirus</taxon>
    </lineage>
</organism>
<dbReference type="Gene3D" id="1.25.40.20">
    <property type="entry name" value="Ankyrin repeat-containing domain"/>
    <property type="match status" value="1"/>
</dbReference>
<dbReference type="KEGG" id="vg:16512874"/>
<dbReference type="GeneID" id="16512874"/>
<name>S4VZ36_9VIRU</name>
<dbReference type="EMBL" id="KC977570">
    <property type="protein sequence ID" value="AGO83311.1"/>
    <property type="molecule type" value="Genomic_DNA"/>
</dbReference>
<sequence>MADPSPSSYAHDPAIDVLPDEILHLIVAVYVDDPKDLGACLLAWRRFHVLTDADLVAQRCRFSTLLSLCAAGDLGGLHYAAVRPDVFGPVPGFRWDACLYAATVGDHVDVLDHLKSRIIKVAATLPPARDLDPEPATGLHVGELRAIRLAAQNPTVDPPTWPPSPASWLALAVAAAHRGCERALAWLCAEDNRPAQAPTPQCVLSAHETTRFGYKLSGDGLLWLRMRLDGGVLSMIKRAARTMDEAAMRAVAERVSAASGLDVVGLFQRSVENITDDAGEAVSVFQTLDRLLGRPKEMDPMADQLVHEAMADPSSASADAVNAAWAIVARGGLTALRAQYGDEAVAVTLNRHPFYPAQILGLFAVMVAPYADSPLVDFADTDLPWPSLCDDAMWLFREYAAPSVDRDPIVDSVVVPMLCVMMALAGRRDLMDGLGSGAGSASDEPSAAGRSMLSNIGHIYTCVAVAAVNRGDLTTARWACARMDSTRALTPWTAWCAGRAEAARFLYAHGCDRAPSVAEVERYRDACAESPLYVSMCARDTEAVDALLDPTAADDSYREAVDRAISAAVTRAVDEALAAGNLRVVMWLHRRYPDLVNMALAEARATRTPLLVPIHARAPRP</sequence>
<protein>
    <submittedName>
        <fullName evidence="1">Uncharacterized protein</fullName>
    </submittedName>
</protein>
<dbReference type="Proteomes" id="UP000201566">
    <property type="component" value="Segment"/>
</dbReference>
<dbReference type="RefSeq" id="YP_008319980.1">
    <property type="nucleotide sequence ID" value="NC_021858.1"/>
</dbReference>
<evidence type="ECO:0000313" key="2">
    <source>
        <dbReference type="Proteomes" id="UP000201566"/>
    </source>
</evidence>
<gene>
    <name evidence="1" type="ORF">pdul_cds_1037</name>
</gene>
<reference evidence="1 2" key="1">
    <citation type="journal article" date="2013" name="Science">
        <title>Pandoraviruses: amoeba viruses with genomes up to 2.5 Mb reaching that of parasitic eukaryotes.</title>
        <authorList>
            <person name="Philippe N."/>
            <person name="Legendre M."/>
            <person name="Doutre G."/>
            <person name="Coute Y."/>
            <person name="Poirot O."/>
            <person name="Lescot M."/>
            <person name="Arslan D."/>
            <person name="Seltzer V."/>
            <person name="Bertaux L."/>
            <person name="Bruley C."/>
            <person name="Garin J."/>
            <person name="Claverie J.M."/>
            <person name="Abergel C."/>
        </authorList>
    </citation>
    <scope>NUCLEOTIDE SEQUENCE [LARGE SCALE GENOMIC DNA]</scope>
    <source>
        <strain evidence="1">Melbourne</strain>
    </source>
</reference>
<evidence type="ECO:0000313" key="1">
    <source>
        <dbReference type="EMBL" id="AGO83311.1"/>
    </source>
</evidence>
<dbReference type="InterPro" id="IPR036770">
    <property type="entry name" value="Ankyrin_rpt-contain_sf"/>
</dbReference>